<dbReference type="RefSeq" id="WP_204203025.1">
    <property type="nucleotide sequence ID" value="NZ_JAFELM010000024.1"/>
</dbReference>
<dbReference type="EMBL" id="JAFELM010000024">
    <property type="protein sequence ID" value="MBM6617651.1"/>
    <property type="molecule type" value="Genomic_DNA"/>
</dbReference>
<evidence type="ECO:0000313" key="4">
    <source>
        <dbReference type="Proteomes" id="UP001518925"/>
    </source>
</evidence>
<keyword evidence="2" id="KW-0732">Signal</keyword>
<feature type="signal peptide" evidence="2">
    <location>
        <begin position="1"/>
        <end position="24"/>
    </location>
</feature>
<name>A0ABS2DJC4_9BACI</name>
<evidence type="ECO:0008006" key="5">
    <source>
        <dbReference type="Google" id="ProtNLM"/>
    </source>
</evidence>
<feature type="chain" id="PRO_5046150097" description="PepSY domain-containing protein" evidence="2">
    <location>
        <begin position="25"/>
        <end position="139"/>
    </location>
</feature>
<gene>
    <name evidence="3" type="ORF">JR050_08150</name>
</gene>
<reference evidence="3 4" key="1">
    <citation type="submission" date="2021-02" db="EMBL/GenBank/DDBJ databases">
        <title>Bacillus sp. RD4P76, an endophyte from a halophyte.</title>
        <authorList>
            <person name="Sun J.-Q."/>
        </authorList>
    </citation>
    <scope>NUCLEOTIDE SEQUENCE [LARGE SCALE GENOMIC DNA]</scope>
    <source>
        <strain evidence="3 4">RD4P76</strain>
    </source>
</reference>
<proteinExistence type="predicted"/>
<keyword evidence="4" id="KW-1185">Reference proteome</keyword>
<evidence type="ECO:0000313" key="3">
    <source>
        <dbReference type="EMBL" id="MBM6617651.1"/>
    </source>
</evidence>
<organism evidence="3 4">
    <name type="scientific">Bacillus suaedaesalsae</name>
    <dbReference type="NCBI Taxonomy" id="2810349"/>
    <lineage>
        <taxon>Bacteria</taxon>
        <taxon>Bacillati</taxon>
        <taxon>Bacillota</taxon>
        <taxon>Bacilli</taxon>
        <taxon>Bacillales</taxon>
        <taxon>Bacillaceae</taxon>
        <taxon>Bacillus</taxon>
    </lineage>
</organism>
<evidence type="ECO:0000256" key="1">
    <source>
        <dbReference type="SAM" id="MobiDB-lite"/>
    </source>
</evidence>
<comment type="caution">
    <text evidence="3">The sequence shown here is derived from an EMBL/GenBank/DDBJ whole genome shotgun (WGS) entry which is preliminary data.</text>
</comment>
<sequence length="139" mass="15486">MFRIVTALMLICLFMVGCSTTNDAEPPAEQGTNQDEGMFEGEENDKQSNDDLLIDSREEVDGDNDDRISTTKAEELVREQLQIDEGSNTVVAYDSETASGHYLIRVNTVHDDTTNQHETDHDGLYTVNAITGEIQKSQK</sequence>
<dbReference type="Proteomes" id="UP001518925">
    <property type="component" value="Unassembled WGS sequence"/>
</dbReference>
<feature type="region of interest" description="Disordered" evidence="1">
    <location>
        <begin position="24"/>
        <end position="69"/>
    </location>
</feature>
<dbReference type="PROSITE" id="PS51257">
    <property type="entry name" value="PROKAR_LIPOPROTEIN"/>
    <property type="match status" value="1"/>
</dbReference>
<accession>A0ABS2DJC4</accession>
<protein>
    <recommendedName>
        <fullName evidence="5">PepSY domain-containing protein</fullName>
    </recommendedName>
</protein>
<feature type="compositionally biased region" description="Basic and acidic residues" evidence="1">
    <location>
        <begin position="44"/>
        <end position="69"/>
    </location>
</feature>
<evidence type="ECO:0000256" key="2">
    <source>
        <dbReference type="SAM" id="SignalP"/>
    </source>
</evidence>